<dbReference type="GO" id="GO:0050482">
    <property type="term" value="P:arachidonate secretion"/>
    <property type="evidence" value="ECO:0007669"/>
    <property type="project" value="InterPro"/>
</dbReference>
<dbReference type="GO" id="GO:0006644">
    <property type="term" value="P:phospholipid metabolic process"/>
    <property type="evidence" value="ECO:0007669"/>
    <property type="project" value="InterPro"/>
</dbReference>
<sequence>MKVKMNRMSKDRIERFTKEAIHLKETKRLINQLQSEHQTDDIFEVKGYNLTLLYENKGNVDIEALFIYFDKESVIEVSKKRNTSSIEKVAAHFSSGHGSHKMIKRLEIRNGEDLKQIELPYKESYFDFFGTGNENQITSQEWWEGCLVFGDPGSGFYYYRHCGADCGDNGSVGGGTPINDLDNCCRAHDRCYAVFGYDDCGCDQELGQCAETTTDPGWYMVGAWAYEKDCV</sequence>
<dbReference type="Proteomes" id="UP000294650">
    <property type="component" value="Unassembled WGS sequence"/>
</dbReference>
<keyword evidence="4" id="KW-1185">Reference proteome</keyword>
<dbReference type="SUPFAM" id="SSF48619">
    <property type="entry name" value="Phospholipase A2, PLA2"/>
    <property type="match status" value="1"/>
</dbReference>
<comment type="subcellular location">
    <subcellularLocation>
        <location evidence="1">Secreted</location>
    </subcellularLocation>
</comment>
<evidence type="ECO:0000313" key="4">
    <source>
        <dbReference type="Proteomes" id="UP000294650"/>
    </source>
</evidence>
<keyword evidence="2" id="KW-0964">Secreted</keyword>
<dbReference type="GO" id="GO:0005576">
    <property type="term" value="C:extracellular region"/>
    <property type="evidence" value="ECO:0007669"/>
    <property type="project" value="UniProtKB-SubCell"/>
</dbReference>
<dbReference type="Gene3D" id="1.20.90.10">
    <property type="entry name" value="Phospholipase A2 domain"/>
    <property type="match status" value="1"/>
</dbReference>
<name>A0A4R3N247_9BACI</name>
<dbReference type="RefSeq" id="WP_132371924.1">
    <property type="nucleotide sequence ID" value="NZ_SMAN01000011.1"/>
</dbReference>
<gene>
    <name evidence="3" type="ORF">EDD68_11184</name>
</gene>
<dbReference type="InterPro" id="IPR036444">
    <property type="entry name" value="PLipase_A2_dom_sf"/>
</dbReference>
<evidence type="ECO:0000256" key="2">
    <source>
        <dbReference type="ARBA" id="ARBA00022525"/>
    </source>
</evidence>
<evidence type="ECO:0008006" key="5">
    <source>
        <dbReference type="Google" id="ProtNLM"/>
    </source>
</evidence>
<protein>
    <recommendedName>
        <fullName evidence="5">Phospholipase A2-like protein</fullName>
    </recommendedName>
</protein>
<accession>A0A4R3N247</accession>
<organism evidence="3 4">
    <name type="scientific">Melghiribacillus thermohalophilus</name>
    <dbReference type="NCBI Taxonomy" id="1324956"/>
    <lineage>
        <taxon>Bacteria</taxon>
        <taxon>Bacillati</taxon>
        <taxon>Bacillota</taxon>
        <taxon>Bacilli</taxon>
        <taxon>Bacillales</taxon>
        <taxon>Bacillaceae</taxon>
        <taxon>Melghiribacillus</taxon>
    </lineage>
</organism>
<dbReference type="AlphaFoldDB" id="A0A4R3N247"/>
<dbReference type="PROSITE" id="PS00118">
    <property type="entry name" value="PA2_HIS"/>
    <property type="match status" value="1"/>
</dbReference>
<evidence type="ECO:0000313" key="3">
    <source>
        <dbReference type="EMBL" id="TCT21123.1"/>
    </source>
</evidence>
<dbReference type="EMBL" id="SMAN01000011">
    <property type="protein sequence ID" value="TCT21123.1"/>
    <property type="molecule type" value="Genomic_DNA"/>
</dbReference>
<reference evidence="3 4" key="1">
    <citation type="submission" date="2019-03" db="EMBL/GenBank/DDBJ databases">
        <title>Genomic Encyclopedia of Type Strains, Phase IV (KMG-IV): sequencing the most valuable type-strain genomes for metagenomic binning, comparative biology and taxonomic classification.</title>
        <authorList>
            <person name="Goeker M."/>
        </authorList>
    </citation>
    <scope>NUCLEOTIDE SEQUENCE [LARGE SCALE GENOMIC DNA]</scope>
    <source>
        <strain evidence="3 4">DSM 25894</strain>
    </source>
</reference>
<dbReference type="GO" id="GO:0004623">
    <property type="term" value="F:phospholipase A2 activity"/>
    <property type="evidence" value="ECO:0007669"/>
    <property type="project" value="InterPro"/>
</dbReference>
<comment type="caution">
    <text evidence="3">The sequence shown here is derived from an EMBL/GenBank/DDBJ whole genome shotgun (WGS) entry which is preliminary data.</text>
</comment>
<proteinExistence type="predicted"/>
<evidence type="ECO:0000256" key="1">
    <source>
        <dbReference type="ARBA" id="ARBA00004613"/>
    </source>
</evidence>
<dbReference type="InterPro" id="IPR033113">
    <property type="entry name" value="PLA2_histidine"/>
</dbReference>
<dbReference type="OrthoDB" id="5125543at2"/>